<protein>
    <submittedName>
        <fullName evidence="1">Uncharacterized protein</fullName>
    </submittedName>
</protein>
<accession>A0ACC1DCY7</accession>
<organism evidence="1 2">
    <name type="scientific">Dendrolimus kikuchii</name>
    <dbReference type="NCBI Taxonomy" id="765133"/>
    <lineage>
        <taxon>Eukaryota</taxon>
        <taxon>Metazoa</taxon>
        <taxon>Ecdysozoa</taxon>
        <taxon>Arthropoda</taxon>
        <taxon>Hexapoda</taxon>
        <taxon>Insecta</taxon>
        <taxon>Pterygota</taxon>
        <taxon>Neoptera</taxon>
        <taxon>Endopterygota</taxon>
        <taxon>Lepidoptera</taxon>
        <taxon>Glossata</taxon>
        <taxon>Ditrysia</taxon>
        <taxon>Bombycoidea</taxon>
        <taxon>Lasiocampidae</taxon>
        <taxon>Dendrolimus</taxon>
    </lineage>
</organism>
<comment type="caution">
    <text evidence="1">The sequence shown here is derived from an EMBL/GenBank/DDBJ whole genome shotgun (WGS) entry which is preliminary data.</text>
</comment>
<dbReference type="EMBL" id="CM034390">
    <property type="protein sequence ID" value="KAJ0181686.1"/>
    <property type="molecule type" value="Genomic_DNA"/>
</dbReference>
<name>A0ACC1DCY7_9NEOP</name>
<gene>
    <name evidence="1" type="ORF">K1T71_002408</name>
</gene>
<dbReference type="Proteomes" id="UP000824533">
    <property type="component" value="Linkage Group LG04"/>
</dbReference>
<reference evidence="1 2" key="1">
    <citation type="journal article" date="2021" name="Front. Genet.">
        <title>Chromosome-Level Genome Assembly Reveals Significant Gene Expansion in the Toll and IMD Signaling Pathways of Dendrolimus kikuchii.</title>
        <authorList>
            <person name="Zhou J."/>
            <person name="Wu P."/>
            <person name="Xiong Z."/>
            <person name="Liu N."/>
            <person name="Zhao N."/>
            <person name="Ji M."/>
            <person name="Qiu Y."/>
            <person name="Yang B."/>
        </authorList>
    </citation>
    <scope>NUCLEOTIDE SEQUENCE [LARGE SCALE GENOMIC DNA]</scope>
    <source>
        <strain evidence="1">Ann1</strain>
    </source>
</reference>
<proteinExistence type="predicted"/>
<sequence length="1137" mass="124414">MVGVGVAEGGGGGGGRGPSDNYYGEYYPPEQYYVPPEMCPHPQQHPQHAHMCTVLPEYGGGMPVVTSGTMMPPMMPQVLDESMRHYIVHQHPQPHPHHQQHHQPPHHQPSHHQPPHPYGPTNGAGGPQHYYGTGYPTHFHHVPQHHMQHSPPPPIYQKDERTQRQYTKMKQKLERKHTTKNNGIDVNSGASTPSLSPRKEMNGRGGGSGGGNGSGGSGGASSGAWSEGEGSSAGASLQGDDEHHTQAVLDLLSATRTPQVSDMTPTSALVQWNSPIPEGVTLPNVELTYDLLLGDRGRYKAIYSGPSLSCRVRDLRPGCEYSVCLQIRAGESAGATSEAATFRAPAAPPDKMTAPRVTQHARTSMLLRWQSTADNGSRLLHYVLEMDAGEGFVEVTKPRTRQHTVNNLRPQTRYRFRIAAVNDCGRGEWSEETVAWTAGSPPPAPAPPLLTAADATSLALAWERRGDEGFTLQMEDVACSYGFLVVYTGRERTYMCTGLHRASDYKFRLRCETTDGQEGPWSTEVTYSTAPERPGPPGRPSPKGKIHSRAFRLRWEPPIDDGGAAVETYTLELDGGEGYQPTYSGPEREAHCERLRPGTPYRARVRCANAAGDGEWSSEETVTTEATFPAACEVPEPVVEPRAILFHVRWRVPECTGGAPLIEYRVEVVDASESTRVAYVGLENECIVRELLPGQSYRLWVTAVNRVGASPPSPELLFRTASAPPDAPETLTAHVETPRSARLEWSAPRDHGAPIQDYRLEMSPTNVEDAFAEVYRGKETSCVVEKLVPFSPYFFRVCATNSAGRGMWSAVKDLLTPRATPAAPHGLRHEATADSLRLFWRTPACHGAEVLGYRVEVGDAAYDTDGPTPEQLVEGLQPDTAYRVRVAALNELGLGEWSEEARAATRPPPPTPPALRCAQAAHNHLRLEWPACAAEGAHYCVEMRAPDAREFRPVYRGSARSCKVKKLREATTYAFRIRASDERGGRGPWSEPVAAATLTAPPPAPRTPTLQQPMPRVALVAWDALEDTEYVLQCARTKDAVYKQVYAGSEPQFRLEELEHGAEYLLRVCAIRGGLTGPWSGAARLAVPAAAPAPRVRRPRPPRALQPRHAALLMAVGFLLLAVVVAFLVQRLVEPRP</sequence>
<evidence type="ECO:0000313" key="1">
    <source>
        <dbReference type="EMBL" id="KAJ0181686.1"/>
    </source>
</evidence>
<keyword evidence="2" id="KW-1185">Reference proteome</keyword>
<evidence type="ECO:0000313" key="2">
    <source>
        <dbReference type="Proteomes" id="UP000824533"/>
    </source>
</evidence>